<sequence length="157" mass="16689">MKRIERCGKKSRRSFALATLGLSTILLLGCSGKTADPRVAIVRGTVEVDAAPAEGVILQLHPLTQDGVPATGVSDKEGHLSISTYTNGDGVVPGSYQVTCTWGTFDPMSRQMTGDRLVGRYASTSDSKLVWEITPGEENDVGVVRLETPGSQKLSNP</sequence>
<gene>
    <name evidence="1" type="ORF">Poly59_10730</name>
</gene>
<dbReference type="Proteomes" id="UP000317977">
    <property type="component" value="Unassembled WGS sequence"/>
</dbReference>
<name>A0A5C6FD23_9BACT</name>
<comment type="caution">
    <text evidence="1">The sequence shown here is derived from an EMBL/GenBank/DDBJ whole genome shotgun (WGS) entry which is preliminary data.</text>
</comment>
<protein>
    <recommendedName>
        <fullName evidence="3">Carboxypeptidase regulatory-like domain-containing protein</fullName>
    </recommendedName>
</protein>
<dbReference type="OrthoDB" id="285058at2"/>
<dbReference type="AlphaFoldDB" id="A0A5C6FD23"/>
<organism evidence="1 2">
    <name type="scientific">Rubripirellula reticaptiva</name>
    <dbReference type="NCBI Taxonomy" id="2528013"/>
    <lineage>
        <taxon>Bacteria</taxon>
        <taxon>Pseudomonadati</taxon>
        <taxon>Planctomycetota</taxon>
        <taxon>Planctomycetia</taxon>
        <taxon>Pirellulales</taxon>
        <taxon>Pirellulaceae</taxon>
        <taxon>Rubripirellula</taxon>
    </lineage>
</organism>
<dbReference type="RefSeq" id="WP_146532942.1">
    <property type="nucleotide sequence ID" value="NZ_SJPX01000001.1"/>
</dbReference>
<accession>A0A5C6FD23</accession>
<dbReference type="EMBL" id="SJPX01000001">
    <property type="protein sequence ID" value="TWU58164.1"/>
    <property type="molecule type" value="Genomic_DNA"/>
</dbReference>
<reference evidence="1 2" key="1">
    <citation type="submission" date="2019-02" db="EMBL/GenBank/DDBJ databases">
        <title>Deep-cultivation of Planctomycetes and their phenomic and genomic characterization uncovers novel biology.</title>
        <authorList>
            <person name="Wiegand S."/>
            <person name="Jogler M."/>
            <person name="Boedeker C."/>
            <person name="Pinto D."/>
            <person name="Vollmers J."/>
            <person name="Rivas-Marin E."/>
            <person name="Kohn T."/>
            <person name="Peeters S.H."/>
            <person name="Heuer A."/>
            <person name="Rast P."/>
            <person name="Oberbeckmann S."/>
            <person name="Bunk B."/>
            <person name="Jeske O."/>
            <person name="Meyerdierks A."/>
            <person name="Storesund J.E."/>
            <person name="Kallscheuer N."/>
            <person name="Luecker S."/>
            <person name="Lage O.M."/>
            <person name="Pohl T."/>
            <person name="Merkel B.J."/>
            <person name="Hornburger P."/>
            <person name="Mueller R.-W."/>
            <person name="Bruemmer F."/>
            <person name="Labrenz M."/>
            <person name="Spormann A.M."/>
            <person name="Op Den Camp H."/>
            <person name="Overmann J."/>
            <person name="Amann R."/>
            <person name="Jetten M.S.M."/>
            <person name="Mascher T."/>
            <person name="Medema M.H."/>
            <person name="Devos D.P."/>
            <person name="Kaster A.-K."/>
            <person name="Ovreas L."/>
            <person name="Rohde M."/>
            <person name="Galperin M.Y."/>
            <person name="Jogler C."/>
        </authorList>
    </citation>
    <scope>NUCLEOTIDE SEQUENCE [LARGE SCALE GENOMIC DNA]</scope>
    <source>
        <strain evidence="1 2">Poly59</strain>
    </source>
</reference>
<evidence type="ECO:0000313" key="1">
    <source>
        <dbReference type="EMBL" id="TWU58164.1"/>
    </source>
</evidence>
<keyword evidence="2" id="KW-1185">Reference proteome</keyword>
<evidence type="ECO:0008006" key="3">
    <source>
        <dbReference type="Google" id="ProtNLM"/>
    </source>
</evidence>
<proteinExistence type="predicted"/>
<dbReference type="PROSITE" id="PS51257">
    <property type="entry name" value="PROKAR_LIPOPROTEIN"/>
    <property type="match status" value="1"/>
</dbReference>
<evidence type="ECO:0000313" key="2">
    <source>
        <dbReference type="Proteomes" id="UP000317977"/>
    </source>
</evidence>